<evidence type="ECO:0000313" key="1">
    <source>
        <dbReference type="EMBL" id="KGM91637.1"/>
    </source>
</evidence>
<keyword evidence="2" id="KW-1185">Reference proteome</keyword>
<dbReference type="VEuPathDB" id="FungiDB:PADG_12206"/>
<gene>
    <name evidence="1" type="ORF">PADG_12206</name>
</gene>
<evidence type="ECO:0000313" key="2">
    <source>
        <dbReference type="Proteomes" id="UP000001628"/>
    </source>
</evidence>
<dbReference type="RefSeq" id="XP_010762591.1">
    <property type="nucleotide sequence ID" value="XM_010764289.1"/>
</dbReference>
<reference evidence="1 2" key="1">
    <citation type="journal article" date="2011" name="PLoS Genet.">
        <title>Comparative genomic analysis of human fungal pathogens causing paracoccidioidomycosis.</title>
        <authorList>
            <person name="Desjardins C.A."/>
            <person name="Champion M.D."/>
            <person name="Holder J.W."/>
            <person name="Muszewska A."/>
            <person name="Goldberg J."/>
            <person name="Bailao A.M."/>
            <person name="Brigido M.M."/>
            <person name="Ferreira M.E."/>
            <person name="Garcia A.M."/>
            <person name="Grynberg M."/>
            <person name="Gujja S."/>
            <person name="Heiman D.I."/>
            <person name="Henn M.R."/>
            <person name="Kodira C.D."/>
            <person name="Leon-Narvaez H."/>
            <person name="Longo L.V."/>
            <person name="Ma L.J."/>
            <person name="Malavazi I."/>
            <person name="Matsuo A.L."/>
            <person name="Morais F.V."/>
            <person name="Pereira M."/>
            <person name="Rodriguez-Brito S."/>
            <person name="Sakthikumar S."/>
            <person name="Salem-Izacc S.M."/>
            <person name="Sykes S.M."/>
            <person name="Teixeira M.M."/>
            <person name="Vallejo M.C."/>
            <person name="Walter M.E."/>
            <person name="Yandava C."/>
            <person name="Young S."/>
            <person name="Zeng Q."/>
            <person name="Zucker J."/>
            <person name="Felipe M.S."/>
            <person name="Goldman G.H."/>
            <person name="Haas B.J."/>
            <person name="McEwen J.G."/>
            <person name="Nino-Vega G."/>
            <person name="Puccia R."/>
            <person name="San-Blas G."/>
            <person name="Soares C.M."/>
            <person name="Birren B.W."/>
            <person name="Cuomo C.A."/>
        </authorList>
    </citation>
    <scope>NUCLEOTIDE SEQUENCE [LARGE SCALE GENOMIC DNA]</scope>
    <source>
        <strain evidence="1 2">Pb18</strain>
    </source>
</reference>
<organism evidence="1 2">
    <name type="scientific">Paracoccidioides brasiliensis (strain Pb18)</name>
    <dbReference type="NCBI Taxonomy" id="502780"/>
    <lineage>
        <taxon>Eukaryota</taxon>
        <taxon>Fungi</taxon>
        <taxon>Dikarya</taxon>
        <taxon>Ascomycota</taxon>
        <taxon>Pezizomycotina</taxon>
        <taxon>Eurotiomycetes</taxon>
        <taxon>Eurotiomycetidae</taxon>
        <taxon>Onygenales</taxon>
        <taxon>Ajellomycetaceae</taxon>
        <taxon>Paracoccidioides</taxon>
    </lineage>
</organism>
<sequence length="102" mass="11515">MFARLICIALNDMDDTFMCGKNSLSSHDGRWLAIALRNLWVRCLRKAYDVIGVIGAEVRGRSQLLRKGLKYPGTTSQTGDKDRETSPAVRLHLLNLSLLQQR</sequence>
<accession>A0A0A0HSL2</accession>
<dbReference type="GeneID" id="22588103"/>
<dbReference type="KEGG" id="pbn:PADG_12206"/>
<dbReference type="Proteomes" id="UP000001628">
    <property type="component" value="Unassembled WGS sequence"/>
</dbReference>
<proteinExistence type="predicted"/>
<dbReference type="EMBL" id="KN275966">
    <property type="protein sequence ID" value="KGM91637.1"/>
    <property type="molecule type" value="Genomic_DNA"/>
</dbReference>
<name>A0A0A0HSL2_PARBD</name>
<protein>
    <submittedName>
        <fullName evidence="1">Uncharacterized protein</fullName>
    </submittedName>
</protein>
<dbReference type="HOGENOM" id="CLU_149494_0_0_1"/>
<dbReference type="AlphaFoldDB" id="A0A0A0HSL2"/>
<dbReference type="InParanoid" id="A0A0A0HSL2"/>